<evidence type="ECO:0000256" key="1">
    <source>
        <dbReference type="ARBA" id="ARBA00044755"/>
    </source>
</evidence>
<evidence type="ECO:0000313" key="3">
    <source>
        <dbReference type="EMBL" id="AEM23016.1"/>
    </source>
</evidence>
<dbReference type="PANTHER" id="PTHR35024">
    <property type="entry name" value="HYPOTHETICAL CYTOSOLIC PROTEIN"/>
    <property type="match status" value="1"/>
</dbReference>
<dbReference type="PATRIC" id="fig|1045858.4.peg.2415"/>
<feature type="region of interest" description="Disordered" evidence="2">
    <location>
        <begin position="129"/>
        <end position="176"/>
    </location>
</feature>
<comment type="similarity">
    <text evidence="1">Belongs to the bactofilin family.</text>
</comment>
<protein>
    <recommendedName>
        <fullName evidence="5">Cell shape determination protein</fullName>
    </recommendedName>
</protein>
<name>G0EMX5_BRAIP</name>
<evidence type="ECO:0000313" key="4">
    <source>
        <dbReference type="Proteomes" id="UP000008522"/>
    </source>
</evidence>
<dbReference type="Pfam" id="PF04519">
    <property type="entry name" value="Bactofilin"/>
    <property type="match status" value="1"/>
</dbReference>
<dbReference type="InterPro" id="IPR007607">
    <property type="entry name" value="BacA/B"/>
</dbReference>
<keyword evidence="4" id="KW-1185">Reference proteome</keyword>
<feature type="compositionally biased region" description="Low complexity" evidence="2">
    <location>
        <begin position="136"/>
        <end position="176"/>
    </location>
</feature>
<dbReference type="AlphaFoldDB" id="G0EMX5"/>
<dbReference type="Proteomes" id="UP000008522">
    <property type="component" value="Chromosome"/>
</dbReference>
<dbReference type="KEGG" id="bip:Bint_2412"/>
<evidence type="ECO:0008006" key="5">
    <source>
        <dbReference type="Google" id="ProtNLM"/>
    </source>
</evidence>
<accession>G0EMX5</accession>
<dbReference type="eggNOG" id="COG1664">
    <property type="taxonomic scope" value="Bacteria"/>
</dbReference>
<dbReference type="EMBL" id="CP002874">
    <property type="protein sequence ID" value="AEM23016.1"/>
    <property type="molecule type" value="Genomic_DNA"/>
</dbReference>
<gene>
    <name evidence="3" type="ordered locus">Bint_2412</name>
</gene>
<dbReference type="PANTHER" id="PTHR35024:SF4">
    <property type="entry name" value="POLYMER-FORMING CYTOSKELETAL PROTEIN"/>
    <property type="match status" value="1"/>
</dbReference>
<dbReference type="OrthoDB" id="9789407at2"/>
<reference evidence="3 4" key="1">
    <citation type="journal article" date="2011" name="BMC Genomics">
        <title>Complete genome sequence of Brachyspira intermedia reveals unique genomic features in Brachyspira species and phage-mediated horizontal gene transfer.</title>
        <authorList>
            <person name="Hafstrom T."/>
            <person name="Jansson D.S."/>
            <person name="Segerman B."/>
        </authorList>
    </citation>
    <scope>NUCLEOTIDE SEQUENCE [LARGE SCALE GENOMIC DNA]</scope>
    <source>
        <strain evidence="4">ATCC 51140 / PWS/A</strain>
    </source>
</reference>
<sequence length="176" mass="18843">MARKDMVNSVIGDGSSFKGTFIVKGSFQIDGKFEGELKIDGHLIIGPNGKVKTSTILTESITIAGTLIGNIAAEKEVILIETGRVLGNIEAPKIDVGEGAVIQGEMTITGGQKKDITKVVHESFTGIKIEDEMSENNNTSDNNLSSDNTSSSDNNTYNSYDSYNTDNNNSNNSIFN</sequence>
<dbReference type="GeneID" id="44970910"/>
<evidence type="ECO:0000256" key="2">
    <source>
        <dbReference type="SAM" id="MobiDB-lite"/>
    </source>
</evidence>
<proteinExistence type="inferred from homology"/>
<dbReference type="RefSeq" id="WP_014488824.1">
    <property type="nucleotide sequence ID" value="NC_017243.1"/>
</dbReference>
<dbReference type="HOGENOM" id="CLU_072799_4_0_12"/>
<organism evidence="3 4">
    <name type="scientific">Brachyspira intermedia (strain ATCC 51140 / PWS/A)</name>
    <name type="common">Serpulina intermedia</name>
    <dbReference type="NCBI Taxonomy" id="1045858"/>
    <lineage>
        <taxon>Bacteria</taxon>
        <taxon>Pseudomonadati</taxon>
        <taxon>Spirochaetota</taxon>
        <taxon>Spirochaetia</taxon>
        <taxon>Brachyspirales</taxon>
        <taxon>Brachyspiraceae</taxon>
        <taxon>Brachyspira</taxon>
    </lineage>
</organism>